<evidence type="ECO:0000256" key="2">
    <source>
        <dbReference type="ARBA" id="ARBA00022448"/>
    </source>
</evidence>
<dbReference type="InterPro" id="IPR027359">
    <property type="entry name" value="Volt_channel_dom_sf"/>
</dbReference>
<sequence>MKKIDAVKHELNPMSLMALVLSFMSLAIVTSLIFIPQTDSVYMLFVGVDSFICLLFWCQLLTDLARSNHKIHYLKHHWPDFIASIPVIEPLRFARIVQIFRVIRLLRSSHHILHHIRSNRREATVATIFLLLTILVTVGSALILMLEGNAPESNIHSAGDALWWVFVTISTVGYGDHFPVTTLGKILAAVIILCGVGLFGMVAGLVSSLISDPEKQQQKDAARHEEEWQQMLASQQLLLKRIDDLEQRLDAKSDQRERRTI</sequence>
<feature type="transmembrane region" description="Helical" evidence="12">
    <location>
        <begin position="41"/>
        <end position="62"/>
    </location>
</feature>
<keyword evidence="3" id="KW-0633">Potassium transport</keyword>
<evidence type="ECO:0000256" key="3">
    <source>
        <dbReference type="ARBA" id="ARBA00022538"/>
    </source>
</evidence>
<evidence type="ECO:0000256" key="9">
    <source>
        <dbReference type="ARBA" id="ARBA00023065"/>
    </source>
</evidence>
<evidence type="ECO:0000313" key="15">
    <source>
        <dbReference type="Proteomes" id="UP000186905"/>
    </source>
</evidence>
<keyword evidence="4 12" id="KW-0812">Transmembrane</keyword>
<keyword evidence="7" id="KW-0630">Potassium</keyword>
<organism evidence="14 15">
    <name type="scientific">Photobacterium proteolyticum</name>
    <dbReference type="NCBI Taxonomy" id="1903952"/>
    <lineage>
        <taxon>Bacteria</taxon>
        <taxon>Pseudomonadati</taxon>
        <taxon>Pseudomonadota</taxon>
        <taxon>Gammaproteobacteria</taxon>
        <taxon>Vibrionales</taxon>
        <taxon>Vibrionaceae</taxon>
        <taxon>Photobacterium</taxon>
    </lineage>
</organism>
<gene>
    <name evidence="14" type="ORF">BIT28_02570</name>
</gene>
<keyword evidence="11" id="KW-0407">Ion channel</keyword>
<dbReference type="OrthoDB" id="9813518at2"/>
<protein>
    <submittedName>
        <fullName evidence="14">Capsular biosynthesis protein</fullName>
    </submittedName>
</protein>
<evidence type="ECO:0000259" key="13">
    <source>
        <dbReference type="Pfam" id="PF00520"/>
    </source>
</evidence>
<evidence type="ECO:0000256" key="1">
    <source>
        <dbReference type="ARBA" id="ARBA00004141"/>
    </source>
</evidence>
<keyword evidence="9" id="KW-0406">Ion transport</keyword>
<dbReference type="Proteomes" id="UP000186905">
    <property type="component" value="Unassembled WGS sequence"/>
</dbReference>
<evidence type="ECO:0000313" key="14">
    <source>
        <dbReference type="EMBL" id="OLQ77512.1"/>
    </source>
</evidence>
<evidence type="ECO:0000256" key="4">
    <source>
        <dbReference type="ARBA" id="ARBA00022692"/>
    </source>
</evidence>
<proteinExistence type="predicted"/>
<evidence type="ECO:0000256" key="5">
    <source>
        <dbReference type="ARBA" id="ARBA00022826"/>
    </source>
</evidence>
<comment type="subcellular location">
    <subcellularLocation>
        <location evidence="1">Membrane</location>
        <topology evidence="1">Multi-pass membrane protein</topology>
    </subcellularLocation>
</comment>
<dbReference type="GO" id="GO:0005249">
    <property type="term" value="F:voltage-gated potassium channel activity"/>
    <property type="evidence" value="ECO:0007669"/>
    <property type="project" value="InterPro"/>
</dbReference>
<feature type="transmembrane region" description="Helical" evidence="12">
    <location>
        <begin position="123"/>
        <end position="146"/>
    </location>
</feature>
<comment type="caution">
    <text evidence="14">The sequence shown here is derived from an EMBL/GenBank/DDBJ whole genome shotgun (WGS) entry which is preliminary data.</text>
</comment>
<evidence type="ECO:0000256" key="12">
    <source>
        <dbReference type="SAM" id="Phobius"/>
    </source>
</evidence>
<accession>A0A1Q9GS91</accession>
<name>A0A1Q9GS91_9GAMM</name>
<dbReference type="AlphaFoldDB" id="A0A1Q9GS91"/>
<dbReference type="Gene3D" id="1.20.120.350">
    <property type="entry name" value="Voltage-gated potassium channels. Chain C"/>
    <property type="match status" value="1"/>
</dbReference>
<dbReference type="InterPro" id="IPR005821">
    <property type="entry name" value="Ion_trans_dom"/>
</dbReference>
<dbReference type="PANTHER" id="PTHR11537">
    <property type="entry name" value="VOLTAGE-GATED POTASSIUM CHANNEL"/>
    <property type="match status" value="1"/>
</dbReference>
<dbReference type="EMBL" id="MJIL01000065">
    <property type="protein sequence ID" value="OLQ77512.1"/>
    <property type="molecule type" value="Genomic_DNA"/>
</dbReference>
<evidence type="ECO:0000256" key="6">
    <source>
        <dbReference type="ARBA" id="ARBA00022882"/>
    </source>
</evidence>
<keyword evidence="10 12" id="KW-0472">Membrane</keyword>
<evidence type="ECO:0000256" key="11">
    <source>
        <dbReference type="ARBA" id="ARBA00023303"/>
    </source>
</evidence>
<evidence type="ECO:0000256" key="8">
    <source>
        <dbReference type="ARBA" id="ARBA00022989"/>
    </source>
</evidence>
<keyword evidence="2" id="KW-0813">Transport</keyword>
<dbReference type="STRING" id="1903952.BIT28_02570"/>
<feature type="transmembrane region" description="Helical" evidence="12">
    <location>
        <begin position="186"/>
        <end position="210"/>
    </location>
</feature>
<reference evidence="14 15" key="1">
    <citation type="submission" date="2016-09" db="EMBL/GenBank/DDBJ databases">
        <title>Photobacterium proteolyticum sp. nov. a protease producing bacterium isolated from ocean sediments of Laizhou Bay.</title>
        <authorList>
            <person name="Li Y."/>
        </authorList>
    </citation>
    <scope>NUCLEOTIDE SEQUENCE [LARGE SCALE GENOMIC DNA]</scope>
    <source>
        <strain evidence="14 15">13-12</strain>
    </source>
</reference>
<dbReference type="SUPFAM" id="SSF81324">
    <property type="entry name" value="Voltage-gated potassium channels"/>
    <property type="match status" value="1"/>
</dbReference>
<dbReference type="Gene3D" id="1.10.287.70">
    <property type="match status" value="1"/>
</dbReference>
<keyword evidence="8 12" id="KW-1133">Transmembrane helix</keyword>
<evidence type="ECO:0000256" key="10">
    <source>
        <dbReference type="ARBA" id="ARBA00023136"/>
    </source>
</evidence>
<dbReference type="GO" id="GO:0001508">
    <property type="term" value="P:action potential"/>
    <property type="evidence" value="ECO:0007669"/>
    <property type="project" value="TreeGrafter"/>
</dbReference>
<dbReference type="Pfam" id="PF00520">
    <property type="entry name" value="Ion_trans"/>
    <property type="match status" value="1"/>
</dbReference>
<keyword evidence="6" id="KW-0851">Voltage-gated channel</keyword>
<keyword evidence="5" id="KW-0631">Potassium channel</keyword>
<evidence type="ECO:0000256" key="7">
    <source>
        <dbReference type="ARBA" id="ARBA00022958"/>
    </source>
</evidence>
<keyword evidence="15" id="KW-1185">Reference proteome</keyword>
<dbReference type="GO" id="GO:0008076">
    <property type="term" value="C:voltage-gated potassium channel complex"/>
    <property type="evidence" value="ECO:0007669"/>
    <property type="project" value="InterPro"/>
</dbReference>
<dbReference type="PANTHER" id="PTHR11537:SF254">
    <property type="entry name" value="POTASSIUM VOLTAGE-GATED CHANNEL PROTEIN SHAB"/>
    <property type="match status" value="1"/>
</dbReference>
<dbReference type="InterPro" id="IPR028325">
    <property type="entry name" value="VG_K_chnl"/>
</dbReference>
<feature type="domain" description="Ion transport" evidence="13">
    <location>
        <begin position="43"/>
        <end position="217"/>
    </location>
</feature>
<feature type="transmembrane region" description="Helical" evidence="12">
    <location>
        <begin position="12"/>
        <end position="35"/>
    </location>
</feature>
<dbReference type="RefSeq" id="WP_075763570.1">
    <property type="nucleotide sequence ID" value="NZ_MJIL01000065.1"/>
</dbReference>